<name>D4RZ23_9FIRM</name>
<dbReference type="EMBL" id="ABWN01000026">
    <property type="protein sequence ID" value="EFF68724.1"/>
    <property type="molecule type" value="Genomic_DNA"/>
</dbReference>
<accession>D4RZ23</accession>
<organism evidence="4 5">
    <name type="scientific">Eshraghiella crossota DSM 2876</name>
    <dbReference type="NCBI Taxonomy" id="511680"/>
    <lineage>
        <taxon>Bacteria</taxon>
        <taxon>Bacillati</taxon>
        <taxon>Bacillota</taxon>
        <taxon>Clostridia</taxon>
        <taxon>Lachnospirales</taxon>
        <taxon>Lachnospiraceae</taxon>
        <taxon>Eshraghiella</taxon>
    </lineage>
</organism>
<dbReference type="GO" id="GO:0005524">
    <property type="term" value="F:ATP binding"/>
    <property type="evidence" value="ECO:0007669"/>
    <property type="project" value="UniProtKB-KW"/>
</dbReference>
<evidence type="ECO:0000256" key="1">
    <source>
        <dbReference type="ARBA" id="ARBA00022741"/>
    </source>
</evidence>
<dbReference type="PROSITE" id="PS50893">
    <property type="entry name" value="ABC_TRANSPORTER_2"/>
    <property type="match status" value="1"/>
</dbReference>
<keyword evidence="5" id="KW-1185">Reference proteome</keyword>
<feature type="domain" description="ABC transporter" evidence="3">
    <location>
        <begin position="2"/>
        <end position="182"/>
    </location>
</feature>
<dbReference type="PANTHER" id="PTHR24220">
    <property type="entry name" value="IMPORT ATP-BINDING PROTEIN"/>
    <property type="match status" value="1"/>
</dbReference>
<dbReference type="SMART" id="SM00382">
    <property type="entry name" value="AAA"/>
    <property type="match status" value="1"/>
</dbReference>
<dbReference type="GO" id="GO:0022857">
    <property type="term" value="F:transmembrane transporter activity"/>
    <property type="evidence" value="ECO:0007669"/>
    <property type="project" value="TreeGrafter"/>
</dbReference>
<dbReference type="InterPro" id="IPR003439">
    <property type="entry name" value="ABC_transporter-like_ATP-bd"/>
</dbReference>
<dbReference type="GO" id="GO:0016887">
    <property type="term" value="F:ATP hydrolysis activity"/>
    <property type="evidence" value="ECO:0007669"/>
    <property type="project" value="InterPro"/>
</dbReference>
<gene>
    <name evidence="4" type="ORF">BUTYVIB_01087</name>
</gene>
<protein>
    <submittedName>
        <fullName evidence="4">ABC transporter, ATP-binding protein</fullName>
    </submittedName>
</protein>
<dbReference type="Gene3D" id="3.40.50.300">
    <property type="entry name" value="P-loop containing nucleotide triphosphate hydrolases"/>
    <property type="match status" value="1"/>
</dbReference>
<dbReference type="eggNOG" id="COG1116">
    <property type="taxonomic scope" value="Bacteria"/>
</dbReference>
<dbReference type="SUPFAM" id="SSF52540">
    <property type="entry name" value="P-loop containing nucleoside triphosphate hydrolases"/>
    <property type="match status" value="1"/>
</dbReference>
<reference evidence="4 5" key="1">
    <citation type="submission" date="2010-02" db="EMBL/GenBank/DDBJ databases">
        <authorList>
            <person name="Weinstock G."/>
            <person name="Sodergren E."/>
            <person name="Clifton S."/>
            <person name="Fulton L."/>
            <person name="Fulton B."/>
            <person name="Courtney L."/>
            <person name="Fronick C."/>
            <person name="Harrison M."/>
            <person name="Strong C."/>
            <person name="Farmer C."/>
            <person name="Delahaunty K."/>
            <person name="Markovic C."/>
            <person name="Hall O."/>
            <person name="Minx P."/>
            <person name="Tomlinson C."/>
            <person name="Mitreva M."/>
            <person name="Nelson J."/>
            <person name="Hou S."/>
            <person name="Wollam A."/>
            <person name="Pepin K.H."/>
            <person name="Johnson M."/>
            <person name="Bhonagiri V."/>
            <person name="Zhang X."/>
            <person name="Suruliraj S."/>
            <person name="Warren W."/>
            <person name="Chinwalla A."/>
            <person name="Mardis E.R."/>
            <person name="Wilson R.K."/>
        </authorList>
    </citation>
    <scope>NUCLEOTIDE SEQUENCE [LARGE SCALE GENOMIC DNA]</scope>
    <source>
        <strain evidence="4 5">DSM 2876</strain>
    </source>
</reference>
<evidence type="ECO:0000259" key="3">
    <source>
        <dbReference type="PROSITE" id="PS50893"/>
    </source>
</evidence>
<dbReference type="InterPro" id="IPR017871">
    <property type="entry name" value="ABC_transporter-like_CS"/>
</dbReference>
<dbReference type="Pfam" id="PF00005">
    <property type="entry name" value="ABC_tran"/>
    <property type="match status" value="1"/>
</dbReference>
<dbReference type="InterPro" id="IPR003593">
    <property type="entry name" value="AAA+_ATPase"/>
</dbReference>
<dbReference type="InterPro" id="IPR027417">
    <property type="entry name" value="P-loop_NTPase"/>
</dbReference>
<dbReference type="Proteomes" id="UP000006238">
    <property type="component" value="Unassembled WGS sequence"/>
</dbReference>
<evidence type="ECO:0000313" key="4">
    <source>
        <dbReference type="EMBL" id="EFF68724.1"/>
    </source>
</evidence>
<dbReference type="PROSITE" id="PS00211">
    <property type="entry name" value="ABC_TRANSPORTER_1"/>
    <property type="match status" value="1"/>
</dbReference>
<dbReference type="InterPro" id="IPR015854">
    <property type="entry name" value="ABC_transpr_LolD-like"/>
</dbReference>
<dbReference type="RefSeq" id="WP_005602391.1">
    <property type="nucleotide sequence ID" value="NZ_GG663522.1"/>
</dbReference>
<evidence type="ECO:0000313" key="5">
    <source>
        <dbReference type="Proteomes" id="UP000006238"/>
    </source>
</evidence>
<dbReference type="GeneID" id="98918955"/>
<keyword evidence="1" id="KW-0547">Nucleotide-binding</keyword>
<dbReference type="AlphaFoldDB" id="D4RZ23"/>
<dbReference type="GO" id="GO:0005886">
    <property type="term" value="C:plasma membrane"/>
    <property type="evidence" value="ECO:0007669"/>
    <property type="project" value="TreeGrafter"/>
</dbReference>
<sequence length="182" mass="19960">MIKLNNLTVAYNDNTVISDLTYEFAKGSTAITGSSGIGKTSLINAILSLVPYKGTIESDEKYSVVFQEDRLCPYLTAFKNVRLVCNDKDKITDGFAAMGLSDCMNEKVISLSGGMKRRVAILRAVLADYTTIIMDEPFKGLDADTRLSVMNYVKKMTSGKSVLLVTHDLSEAGFFNCNILNL</sequence>
<comment type="caution">
    <text evidence="4">The sequence shown here is derived from an EMBL/GenBank/DDBJ whole genome shotgun (WGS) entry which is preliminary data.</text>
</comment>
<dbReference type="STRING" id="45851.BHV86_03300"/>
<proteinExistence type="predicted"/>
<dbReference type="HOGENOM" id="CLU_000604_1_22_9"/>
<keyword evidence="2 4" id="KW-0067">ATP-binding</keyword>
<evidence type="ECO:0000256" key="2">
    <source>
        <dbReference type="ARBA" id="ARBA00022840"/>
    </source>
</evidence>